<dbReference type="PROSITE" id="PS51186">
    <property type="entry name" value="GNAT"/>
    <property type="match status" value="1"/>
</dbReference>
<proteinExistence type="predicted"/>
<dbReference type="OrthoDB" id="961272at2"/>
<keyword evidence="3" id="KW-1185">Reference proteome</keyword>
<dbReference type="GO" id="GO:0016747">
    <property type="term" value="F:acyltransferase activity, transferring groups other than amino-acyl groups"/>
    <property type="evidence" value="ECO:0007669"/>
    <property type="project" value="InterPro"/>
</dbReference>
<reference evidence="2 3" key="1">
    <citation type="submission" date="2016-01" db="EMBL/GenBank/DDBJ databases">
        <authorList>
            <person name="Oliw E.H."/>
        </authorList>
    </citation>
    <scope>NUCLEOTIDE SEQUENCE [LARGE SCALE GENOMIC DNA]</scope>
    <source>
        <strain evidence="2 3">DY10</strain>
    </source>
</reference>
<dbReference type="EMBL" id="CP014263">
    <property type="protein sequence ID" value="AQG79685.1"/>
    <property type="molecule type" value="Genomic_DNA"/>
</dbReference>
<dbReference type="CDD" id="cd04301">
    <property type="entry name" value="NAT_SF"/>
    <property type="match status" value="1"/>
</dbReference>
<dbReference type="Proteomes" id="UP000187941">
    <property type="component" value="Chromosome"/>
</dbReference>
<dbReference type="RefSeq" id="WP_077131120.1">
    <property type="nucleotide sequence ID" value="NZ_CP014263.1"/>
</dbReference>
<dbReference type="SUPFAM" id="SSF55729">
    <property type="entry name" value="Acyl-CoA N-acyltransferases (Nat)"/>
    <property type="match status" value="1"/>
</dbReference>
<dbReference type="STRING" id="1178516.AWR27_10305"/>
<dbReference type="InterPro" id="IPR016181">
    <property type="entry name" value="Acyl_CoA_acyltransferase"/>
</dbReference>
<name>A0A1P9WWB7_9BACT</name>
<evidence type="ECO:0000313" key="2">
    <source>
        <dbReference type="EMBL" id="AQG79685.1"/>
    </source>
</evidence>
<dbReference type="Pfam" id="PF00583">
    <property type="entry name" value="Acetyltransf_1"/>
    <property type="match status" value="1"/>
</dbReference>
<gene>
    <name evidence="2" type="ORF">AWR27_10305</name>
</gene>
<evidence type="ECO:0000313" key="3">
    <source>
        <dbReference type="Proteomes" id="UP000187941"/>
    </source>
</evidence>
<dbReference type="InterPro" id="IPR000182">
    <property type="entry name" value="GNAT_dom"/>
</dbReference>
<organism evidence="2 3">
    <name type="scientific">Spirosoma montaniterrae</name>
    <dbReference type="NCBI Taxonomy" id="1178516"/>
    <lineage>
        <taxon>Bacteria</taxon>
        <taxon>Pseudomonadati</taxon>
        <taxon>Bacteroidota</taxon>
        <taxon>Cytophagia</taxon>
        <taxon>Cytophagales</taxon>
        <taxon>Cytophagaceae</taxon>
        <taxon>Spirosoma</taxon>
    </lineage>
</organism>
<dbReference type="KEGG" id="smon:AWR27_10305"/>
<protein>
    <recommendedName>
        <fullName evidence="1">N-acetyltransferase domain-containing protein</fullName>
    </recommendedName>
</protein>
<feature type="domain" description="N-acetyltransferase" evidence="1">
    <location>
        <begin position="1"/>
        <end position="147"/>
    </location>
</feature>
<dbReference type="AlphaFoldDB" id="A0A1P9WWB7"/>
<dbReference type="Gene3D" id="3.40.630.30">
    <property type="match status" value="1"/>
</dbReference>
<accession>A0A1P9WWB7</accession>
<evidence type="ECO:0000259" key="1">
    <source>
        <dbReference type="PROSITE" id="PS51186"/>
    </source>
</evidence>
<sequence>MLIRPYEPTDTEALMGVFRKNVPHAFGEEETADYIQFLQDMPVSYVVAEHAGQLVGACGYFIPNDGTPARLVWIFSDPNAKGLGTGSALVRYCLNAIRQQAPNRLIECRTSQVAYRFFERFGFVLHYTRPDYWVPGLDLYYMTLPPVL</sequence>